<proteinExistence type="predicted"/>
<feature type="repeat" description="TPR" evidence="1">
    <location>
        <begin position="48"/>
        <end position="81"/>
    </location>
</feature>
<keyword evidence="1" id="KW-0802">TPR repeat</keyword>
<name>A0A7G9GEE1_9FIRM</name>
<dbReference type="InterPro" id="IPR011990">
    <property type="entry name" value="TPR-like_helical_dom_sf"/>
</dbReference>
<sequence>MSEERKALFQLSMKIREMVEKNKSNSEDQWGKCREIVCGAMEQYPNAAEPHNLYGILLEEAGNHTGAMKHFRAAAALDPTYLPARKNLERFGSFERDEKIYYTEEDCIERKEKGFALKKLMFPVFVKKVSSL</sequence>
<accession>A0A7G9GEE1</accession>
<dbReference type="Gene3D" id="1.25.40.10">
    <property type="entry name" value="Tetratricopeptide repeat domain"/>
    <property type="match status" value="1"/>
</dbReference>
<dbReference type="Proteomes" id="UP000515860">
    <property type="component" value="Chromosome"/>
</dbReference>
<keyword evidence="3" id="KW-1185">Reference proteome</keyword>
<dbReference type="AlphaFoldDB" id="A0A7G9GEE1"/>
<evidence type="ECO:0000256" key="1">
    <source>
        <dbReference type="PROSITE-ProRule" id="PRU00339"/>
    </source>
</evidence>
<dbReference type="EMBL" id="CP060635">
    <property type="protein sequence ID" value="QNM09173.1"/>
    <property type="molecule type" value="Genomic_DNA"/>
</dbReference>
<evidence type="ECO:0000313" key="3">
    <source>
        <dbReference type="Proteomes" id="UP000515860"/>
    </source>
</evidence>
<dbReference type="InterPro" id="IPR019734">
    <property type="entry name" value="TPR_rpt"/>
</dbReference>
<dbReference type="PROSITE" id="PS50005">
    <property type="entry name" value="TPR"/>
    <property type="match status" value="1"/>
</dbReference>
<gene>
    <name evidence="2" type="ORF">H9Q79_02445</name>
</gene>
<evidence type="ECO:0000313" key="2">
    <source>
        <dbReference type="EMBL" id="QNM09173.1"/>
    </source>
</evidence>
<dbReference type="KEGG" id="whj:H9Q79_02445"/>
<protein>
    <submittedName>
        <fullName evidence="2">Uncharacterized protein</fullName>
    </submittedName>
</protein>
<organism evidence="2 3">
    <name type="scientific">Wansuia hejianensis</name>
    <dbReference type="NCBI Taxonomy" id="2763667"/>
    <lineage>
        <taxon>Bacteria</taxon>
        <taxon>Bacillati</taxon>
        <taxon>Bacillota</taxon>
        <taxon>Clostridia</taxon>
        <taxon>Lachnospirales</taxon>
        <taxon>Lachnospiraceae</taxon>
        <taxon>Wansuia</taxon>
    </lineage>
</organism>
<reference evidence="2 3" key="1">
    <citation type="submission" date="2020-08" db="EMBL/GenBank/DDBJ databases">
        <authorList>
            <person name="Liu C."/>
            <person name="Sun Q."/>
        </authorList>
    </citation>
    <scope>NUCLEOTIDE SEQUENCE [LARGE SCALE GENOMIC DNA]</scope>
    <source>
        <strain evidence="2 3">NSJ-29</strain>
    </source>
</reference>
<dbReference type="SUPFAM" id="SSF48452">
    <property type="entry name" value="TPR-like"/>
    <property type="match status" value="1"/>
</dbReference>
<dbReference type="RefSeq" id="WP_118642316.1">
    <property type="nucleotide sequence ID" value="NZ_CP060635.1"/>
</dbReference>